<dbReference type="PANTHER" id="PTHR47816">
    <property type="entry name" value="RIBOSOMAL RNA SMALL SUBUNIT METHYLTRANSFERASE C"/>
    <property type="match status" value="1"/>
</dbReference>
<proteinExistence type="predicted"/>
<dbReference type="GO" id="GO:0008168">
    <property type="term" value="F:methyltransferase activity"/>
    <property type="evidence" value="ECO:0007669"/>
    <property type="project" value="UniProtKB-KW"/>
</dbReference>
<evidence type="ECO:0000313" key="5">
    <source>
        <dbReference type="Proteomes" id="UP001164305"/>
    </source>
</evidence>
<evidence type="ECO:0000256" key="1">
    <source>
        <dbReference type="ARBA" id="ARBA00022603"/>
    </source>
</evidence>
<dbReference type="InterPro" id="IPR029063">
    <property type="entry name" value="SAM-dependent_MTases_sf"/>
</dbReference>
<dbReference type="EMBL" id="CP107020">
    <property type="protein sequence ID" value="UYG15547.1"/>
    <property type="molecule type" value="Genomic_DNA"/>
</dbReference>
<evidence type="ECO:0000313" key="4">
    <source>
        <dbReference type="EMBL" id="UYG15547.1"/>
    </source>
</evidence>
<dbReference type="InterPro" id="IPR007848">
    <property type="entry name" value="Small_mtfrase_dom"/>
</dbReference>
<dbReference type="Proteomes" id="UP001164305">
    <property type="component" value="Chromosome"/>
</dbReference>
<dbReference type="CDD" id="cd02440">
    <property type="entry name" value="AdoMet_MTases"/>
    <property type="match status" value="1"/>
</dbReference>
<reference evidence="4" key="1">
    <citation type="submission" date="2022-10" db="EMBL/GenBank/DDBJ databases">
        <title>Whole-Genome Sequencing of Brachybacterium huguangmaarense BRM-3, Isolated from Betula schmidtii.</title>
        <authorList>
            <person name="Haam D."/>
        </authorList>
    </citation>
    <scope>NUCLEOTIDE SEQUENCE</scope>
    <source>
        <strain evidence="4">BRM-3</strain>
    </source>
</reference>
<protein>
    <submittedName>
        <fullName evidence="4">Class I SAM-dependent methyltransferase</fullName>
    </submittedName>
</protein>
<feature type="domain" description="Methyltransferase small" evidence="3">
    <location>
        <begin position="29"/>
        <end position="199"/>
    </location>
</feature>
<keyword evidence="1 4" id="KW-0489">Methyltransferase</keyword>
<evidence type="ECO:0000256" key="2">
    <source>
        <dbReference type="ARBA" id="ARBA00022679"/>
    </source>
</evidence>
<accession>A0ABY6FX96</accession>
<organism evidence="4 5">
    <name type="scientific">Brachybacterium huguangmaarense</name>
    <dbReference type="NCBI Taxonomy" id="1652028"/>
    <lineage>
        <taxon>Bacteria</taxon>
        <taxon>Bacillati</taxon>
        <taxon>Actinomycetota</taxon>
        <taxon>Actinomycetes</taxon>
        <taxon>Micrococcales</taxon>
        <taxon>Dermabacteraceae</taxon>
        <taxon>Brachybacterium</taxon>
    </lineage>
</organism>
<keyword evidence="5" id="KW-1185">Reference proteome</keyword>
<dbReference type="SUPFAM" id="SSF53335">
    <property type="entry name" value="S-adenosyl-L-methionine-dependent methyltransferases"/>
    <property type="match status" value="1"/>
</dbReference>
<gene>
    <name evidence="4" type="ORF">BRM3_07755</name>
</gene>
<evidence type="ECO:0000259" key="3">
    <source>
        <dbReference type="Pfam" id="PF05175"/>
    </source>
</evidence>
<dbReference type="RefSeq" id="WP_263592761.1">
    <property type="nucleotide sequence ID" value="NZ_CP107020.1"/>
</dbReference>
<name>A0ABY6FX96_9MICO</name>
<keyword evidence="2" id="KW-0808">Transferase</keyword>
<dbReference type="GO" id="GO:0032259">
    <property type="term" value="P:methylation"/>
    <property type="evidence" value="ECO:0007669"/>
    <property type="project" value="UniProtKB-KW"/>
</dbReference>
<dbReference type="InterPro" id="IPR046977">
    <property type="entry name" value="RsmC/RlmG"/>
</dbReference>
<dbReference type="PANTHER" id="PTHR47816:SF4">
    <property type="entry name" value="RIBOSOMAL RNA SMALL SUBUNIT METHYLTRANSFERASE C"/>
    <property type="match status" value="1"/>
</dbReference>
<dbReference type="Pfam" id="PF05175">
    <property type="entry name" value="MTS"/>
    <property type="match status" value="1"/>
</dbReference>
<sequence length="205" mass="21901">MTEHYFSETSATDAARRPLRVRLAGAERDLVSSAAVFSGGGLDKATAVLLDRLDVLPAVPARATVVDVGCGWGPIALSAALLHPDATVWAVDVSQRARELTRENATRLGLEDRLHVVAPDEVPADLVPDVIWSNPPIRIGKDALRALLLEWTGRLAPSGWAGLVVGRNLGADPLAAWLDARLPRRSVTKAASAKGFRVLEVSPER</sequence>
<dbReference type="Gene3D" id="3.40.50.150">
    <property type="entry name" value="Vaccinia Virus protein VP39"/>
    <property type="match status" value="1"/>
</dbReference>